<protein>
    <recommendedName>
        <fullName evidence="4 6">dTDP-4-dehydrorhamnose reductase</fullName>
        <ecNumber evidence="3 6">1.1.1.133</ecNumber>
    </recommendedName>
</protein>
<evidence type="ECO:0000256" key="4">
    <source>
        <dbReference type="ARBA" id="ARBA00017099"/>
    </source>
</evidence>
<dbReference type="NCBIfam" id="TIGR01214">
    <property type="entry name" value="rmlD"/>
    <property type="match status" value="1"/>
</dbReference>
<keyword evidence="6" id="KW-0521">NADP</keyword>
<dbReference type="InterPro" id="IPR005913">
    <property type="entry name" value="dTDP_dehydrorham_reduct"/>
</dbReference>
<evidence type="ECO:0000256" key="1">
    <source>
        <dbReference type="ARBA" id="ARBA00004781"/>
    </source>
</evidence>
<dbReference type="InterPro" id="IPR036291">
    <property type="entry name" value="NAD(P)-bd_dom_sf"/>
</dbReference>
<dbReference type="GO" id="GO:0008831">
    <property type="term" value="F:dTDP-4-dehydrorhamnose reductase activity"/>
    <property type="evidence" value="ECO:0007669"/>
    <property type="project" value="UniProtKB-EC"/>
</dbReference>
<name>A0ABS0SBL7_9HYPH</name>
<evidence type="ECO:0000256" key="2">
    <source>
        <dbReference type="ARBA" id="ARBA00010944"/>
    </source>
</evidence>
<reference evidence="8 9" key="1">
    <citation type="submission" date="2020-10" db="EMBL/GenBank/DDBJ databases">
        <title>Aquamicrobium zhengzhouensis sp. nov., a exopolysaccharide producing bacterium isolated from farmland soil.</title>
        <authorList>
            <person name="Wang X."/>
        </authorList>
    </citation>
    <scope>NUCLEOTIDE SEQUENCE [LARGE SCALE GENOMIC DNA]</scope>
    <source>
        <strain evidence="9">cd-1</strain>
    </source>
</reference>
<gene>
    <name evidence="8" type="primary">rfbD</name>
    <name evidence="8" type="ORF">IOD40_08450</name>
</gene>
<evidence type="ECO:0000313" key="9">
    <source>
        <dbReference type="Proteomes" id="UP000601789"/>
    </source>
</evidence>
<dbReference type="RefSeq" id="WP_198476096.1">
    <property type="nucleotide sequence ID" value="NZ_JADGMQ010000004.1"/>
</dbReference>
<accession>A0ABS0SBL7</accession>
<evidence type="ECO:0000313" key="8">
    <source>
        <dbReference type="EMBL" id="MBI1620690.1"/>
    </source>
</evidence>
<feature type="domain" description="RmlD-like substrate binding" evidence="7">
    <location>
        <begin position="3"/>
        <end position="290"/>
    </location>
</feature>
<dbReference type="Gene3D" id="3.90.25.10">
    <property type="entry name" value="UDP-galactose 4-epimerase, domain 1"/>
    <property type="match status" value="1"/>
</dbReference>
<sequence length="299" mass="32261">MRQILITGGTGQVGTELAAIDWPEDVTPLFPGRDELNLADPASIRAYVGEREIAAVINPAAYTAVDKAETESSSAFSINAVGPAALADATRERGIPLIHVSTDYVFDGSKNAAYEVDDPICPINVYGASKAAGELAVRTGNPRHVILRTAWVFSPHGGNFVKTMLRLSDRSELRVVNDQKGCPTSAADIAATLATIALRQLDDPDAPCGTYHFVNDGPTTWFNFASEIFRQHHQHGAAVPVVHPIETSEYPTPARRPTNSVLSTARLQDDYGIKPRHWREALADTLARLRETNSAGSHG</sequence>
<keyword evidence="9" id="KW-1185">Reference proteome</keyword>
<dbReference type="PANTHER" id="PTHR10491:SF4">
    <property type="entry name" value="METHIONINE ADENOSYLTRANSFERASE 2 SUBUNIT BETA"/>
    <property type="match status" value="1"/>
</dbReference>
<dbReference type="SUPFAM" id="SSF51735">
    <property type="entry name" value="NAD(P)-binding Rossmann-fold domains"/>
    <property type="match status" value="1"/>
</dbReference>
<evidence type="ECO:0000256" key="5">
    <source>
        <dbReference type="ARBA" id="ARBA00048200"/>
    </source>
</evidence>
<dbReference type="EMBL" id="JADGMQ010000004">
    <property type="protein sequence ID" value="MBI1620690.1"/>
    <property type="molecule type" value="Genomic_DNA"/>
</dbReference>
<comment type="caution">
    <text evidence="8">The sequence shown here is derived from an EMBL/GenBank/DDBJ whole genome shotgun (WGS) entry which is preliminary data.</text>
</comment>
<evidence type="ECO:0000256" key="3">
    <source>
        <dbReference type="ARBA" id="ARBA00012929"/>
    </source>
</evidence>
<comment type="catalytic activity">
    <reaction evidence="5 6">
        <text>dTDP-beta-L-rhamnose + NADP(+) = dTDP-4-dehydro-beta-L-rhamnose + NADPH + H(+)</text>
        <dbReference type="Rhea" id="RHEA:21796"/>
        <dbReference type="ChEBI" id="CHEBI:15378"/>
        <dbReference type="ChEBI" id="CHEBI:57510"/>
        <dbReference type="ChEBI" id="CHEBI:57783"/>
        <dbReference type="ChEBI" id="CHEBI:58349"/>
        <dbReference type="ChEBI" id="CHEBI:62830"/>
        <dbReference type="EC" id="1.1.1.133"/>
    </reaction>
</comment>
<comment type="similarity">
    <text evidence="2 6">Belongs to the dTDP-4-dehydrorhamnose reductase family.</text>
</comment>
<organism evidence="8 9">
    <name type="scientific">Aquamicrobium zhengzhouense</name>
    <dbReference type="NCBI Taxonomy" id="2781738"/>
    <lineage>
        <taxon>Bacteria</taxon>
        <taxon>Pseudomonadati</taxon>
        <taxon>Pseudomonadota</taxon>
        <taxon>Alphaproteobacteria</taxon>
        <taxon>Hyphomicrobiales</taxon>
        <taxon>Phyllobacteriaceae</taxon>
        <taxon>Aquamicrobium</taxon>
    </lineage>
</organism>
<dbReference type="Gene3D" id="3.40.50.720">
    <property type="entry name" value="NAD(P)-binding Rossmann-like Domain"/>
    <property type="match status" value="1"/>
</dbReference>
<proteinExistence type="inferred from homology"/>
<keyword evidence="6 8" id="KW-0560">Oxidoreductase</keyword>
<evidence type="ECO:0000259" key="7">
    <source>
        <dbReference type="Pfam" id="PF04321"/>
    </source>
</evidence>
<comment type="cofactor">
    <cofactor evidence="6">
        <name>Mg(2+)</name>
        <dbReference type="ChEBI" id="CHEBI:18420"/>
    </cofactor>
    <text evidence="6">Binds 1 Mg(2+) ion per monomer.</text>
</comment>
<dbReference type="EC" id="1.1.1.133" evidence="3 6"/>
<dbReference type="InterPro" id="IPR029903">
    <property type="entry name" value="RmlD-like-bd"/>
</dbReference>
<comment type="function">
    <text evidence="6">Catalyzes the reduction of dTDP-6-deoxy-L-lyxo-4-hexulose to yield dTDP-L-rhamnose.</text>
</comment>
<dbReference type="CDD" id="cd05254">
    <property type="entry name" value="dTDP_HR_like_SDR_e"/>
    <property type="match status" value="1"/>
</dbReference>
<comment type="pathway">
    <text evidence="1 6">Carbohydrate biosynthesis; dTDP-L-rhamnose biosynthesis.</text>
</comment>
<evidence type="ECO:0000256" key="6">
    <source>
        <dbReference type="RuleBase" id="RU364082"/>
    </source>
</evidence>
<dbReference type="PANTHER" id="PTHR10491">
    <property type="entry name" value="DTDP-4-DEHYDRORHAMNOSE REDUCTASE"/>
    <property type="match status" value="1"/>
</dbReference>
<dbReference type="Pfam" id="PF04321">
    <property type="entry name" value="RmlD_sub_bind"/>
    <property type="match status" value="1"/>
</dbReference>
<dbReference type="Proteomes" id="UP000601789">
    <property type="component" value="Unassembled WGS sequence"/>
</dbReference>